<proteinExistence type="predicted"/>
<organism evidence="1 2">
    <name type="scientific">Paenibacillus agaridevorans</name>
    <dbReference type="NCBI Taxonomy" id="171404"/>
    <lineage>
        <taxon>Bacteria</taxon>
        <taxon>Bacillati</taxon>
        <taxon>Bacillota</taxon>
        <taxon>Bacilli</taxon>
        <taxon>Bacillales</taxon>
        <taxon>Paenibacillaceae</taxon>
        <taxon>Paenibacillus</taxon>
    </lineage>
</organism>
<sequence length="203" mass="23217">MLQQLFNDLIKQDVKPFLSKHGFAKKSLNFSKVTESLIYMFNFQKSSGNSADNVMFYVNCGIYAAELAQIQSRAILTAPQEAECHFRARIGEIAESAPDRFAITPDTNMDDLRKTLLGGLEEVIHFYNTMTSARSIVDYYTSGPFLHLGEESFHLLLRSNDLAAAKHYLKALQEKYGTEKRWAIFENKYEAIFNKYGVEFVKL</sequence>
<keyword evidence="2" id="KW-1185">Reference proteome</keyword>
<gene>
    <name evidence="1" type="ORF">PAT3040_05164</name>
</gene>
<dbReference type="RefSeq" id="WP_108994931.1">
    <property type="nucleotide sequence ID" value="NZ_BDQX01000324.1"/>
</dbReference>
<protein>
    <recommendedName>
        <fullName evidence="3">DUF4304 domain-containing protein</fullName>
    </recommendedName>
</protein>
<dbReference type="AlphaFoldDB" id="A0A2R5F394"/>
<reference evidence="1 2" key="1">
    <citation type="submission" date="2017-08" db="EMBL/GenBank/DDBJ databases">
        <title>Substantial Increase in Enzyme Production by Combined Drug-Resistance Mutations in Paenibacillus agaridevorans.</title>
        <authorList>
            <person name="Tanaka Y."/>
            <person name="Funane K."/>
            <person name="Hosaka T."/>
            <person name="Shiwa Y."/>
            <person name="Fujita N."/>
            <person name="Miyazaki T."/>
            <person name="Yoshikawa H."/>
            <person name="Murakami K."/>
            <person name="Kasahara K."/>
            <person name="Inaoka T."/>
            <person name="Hiraga Y."/>
            <person name="Ochi K."/>
        </authorList>
    </citation>
    <scope>NUCLEOTIDE SEQUENCE [LARGE SCALE GENOMIC DNA]</scope>
    <source>
        <strain evidence="1 2">T-3040</strain>
    </source>
</reference>
<dbReference type="EMBL" id="BDQX01000324">
    <property type="protein sequence ID" value="GBG10431.1"/>
    <property type="molecule type" value="Genomic_DNA"/>
</dbReference>
<name>A0A2R5F394_9BACL</name>
<dbReference type="Pfam" id="PF14137">
    <property type="entry name" value="DUF4304"/>
    <property type="match status" value="1"/>
</dbReference>
<evidence type="ECO:0008006" key="3">
    <source>
        <dbReference type="Google" id="ProtNLM"/>
    </source>
</evidence>
<dbReference type="InterPro" id="IPR025412">
    <property type="entry name" value="DUF4304"/>
</dbReference>
<comment type="caution">
    <text evidence="1">The sequence shown here is derived from an EMBL/GenBank/DDBJ whole genome shotgun (WGS) entry which is preliminary data.</text>
</comment>
<accession>A0A2R5F394</accession>
<evidence type="ECO:0000313" key="1">
    <source>
        <dbReference type="EMBL" id="GBG10431.1"/>
    </source>
</evidence>
<evidence type="ECO:0000313" key="2">
    <source>
        <dbReference type="Proteomes" id="UP000245202"/>
    </source>
</evidence>
<dbReference type="Proteomes" id="UP000245202">
    <property type="component" value="Unassembled WGS sequence"/>
</dbReference>